<dbReference type="Gene3D" id="3.30.60.30">
    <property type="match status" value="4"/>
</dbReference>
<evidence type="ECO:0000256" key="5">
    <source>
        <dbReference type="SAM" id="SignalP"/>
    </source>
</evidence>
<reference evidence="6" key="1">
    <citation type="journal article" date="2013" name="Genome Biol.">
        <title>Reference genomes and transcriptomes of Nicotiana sylvestris and Nicotiana tomentosiformis.</title>
        <authorList>
            <person name="Sierro N."/>
            <person name="Battey J.N."/>
            <person name="Ouadi S."/>
            <person name="Bovet L."/>
            <person name="Goepfert S."/>
            <person name="Bakaher N."/>
            <person name="Peitsch M.C."/>
            <person name="Ivanov N.V."/>
        </authorList>
    </citation>
    <scope>NUCLEOTIDE SEQUENCE [LARGE SCALE GENOMIC DNA]</scope>
</reference>
<dbReference type="Proteomes" id="UP000189701">
    <property type="component" value="Unplaced"/>
</dbReference>
<keyword evidence="3" id="KW-0722">Serine protease inhibitor</keyword>
<keyword evidence="5" id="KW-0732">Signal</keyword>
<dbReference type="Pfam" id="PF02428">
    <property type="entry name" value="Prot_inhib_II"/>
    <property type="match status" value="3"/>
</dbReference>
<accession>A0A1U7VHX6</accession>
<keyword evidence="2" id="KW-0646">Protease inhibitor</keyword>
<dbReference type="KEGG" id="nsy:104213625"/>
<dbReference type="eggNOG" id="ENOG502SBHN">
    <property type="taxonomic scope" value="Eukaryota"/>
</dbReference>
<evidence type="ECO:0000256" key="2">
    <source>
        <dbReference type="ARBA" id="ARBA00022690"/>
    </source>
</evidence>
<dbReference type="RefSeq" id="XP_009761460.1">
    <property type="nucleotide sequence ID" value="XM_009763158.1"/>
</dbReference>
<dbReference type="SUPFAM" id="SSF100897">
    <property type="entry name" value="Plant proteinase inhibitors"/>
    <property type="match status" value="2"/>
</dbReference>
<dbReference type="PANTHER" id="PTHR33832">
    <property type="entry name" value="SERINE-TYPE ENDOPEPTIDASE INHIBITOR"/>
    <property type="match status" value="1"/>
</dbReference>
<name>A0A1U7VHX6_NICSY</name>
<dbReference type="InterPro" id="IPR003465">
    <property type="entry name" value="Prot_inh_I20"/>
</dbReference>
<gene>
    <name evidence="7" type="primary">LOC104213625</name>
</gene>
<evidence type="ECO:0000256" key="3">
    <source>
        <dbReference type="ARBA" id="ARBA00022900"/>
    </source>
</evidence>
<protein>
    <submittedName>
        <fullName evidence="7">Wound-induced proteinase inhibitor 2-like</fullName>
    </submittedName>
</protein>
<organism evidence="6 7">
    <name type="scientific">Nicotiana sylvestris</name>
    <name type="common">Wood tobacco</name>
    <name type="synonym">South American tobacco</name>
    <dbReference type="NCBI Taxonomy" id="4096"/>
    <lineage>
        <taxon>Eukaryota</taxon>
        <taxon>Viridiplantae</taxon>
        <taxon>Streptophyta</taxon>
        <taxon>Embryophyta</taxon>
        <taxon>Tracheophyta</taxon>
        <taxon>Spermatophyta</taxon>
        <taxon>Magnoliopsida</taxon>
        <taxon>eudicotyledons</taxon>
        <taxon>Gunneridae</taxon>
        <taxon>Pentapetalae</taxon>
        <taxon>asterids</taxon>
        <taxon>lamiids</taxon>
        <taxon>Solanales</taxon>
        <taxon>Solanaceae</taxon>
        <taxon>Nicotianoideae</taxon>
        <taxon>Nicotianeae</taxon>
        <taxon>Nicotiana</taxon>
    </lineage>
</organism>
<comment type="similarity">
    <text evidence="1">Belongs to the protease inhibitor I20 (potato type II proteinase inhibitor) family.</text>
</comment>
<feature type="chain" id="PRO_5010547901" evidence="5">
    <location>
        <begin position="30"/>
        <end position="225"/>
    </location>
</feature>
<proteinExistence type="inferred from homology"/>
<keyword evidence="4" id="KW-1015">Disulfide bond</keyword>
<evidence type="ECO:0000313" key="6">
    <source>
        <dbReference type="Proteomes" id="UP000189701"/>
    </source>
</evidence>
<evidence type="ECO:0000256" key="4">
    <source>
        <dbReference type="ARBA" id="ARBA00023157"/>
    </source>
</evidence>
<feature type="signal peptide" evidence="5">
    <location>
        <begin position="1"/>
        <end position="29"/>
    </location>
</feature>
<reference evidence="7" key="2">
    <citation type="submission" date="2025-08" db="UniProtKB">
        <authorList>
            <consortium name="RefSeq"/>
        </authorList>
    </citation>
    <scope>IDENTIFICATION</scope>
    <source>
        <tissue evidence="7">Leaf</tissue>
    </source>
</reference>
<evidence type="ECO:0000256" key="1">
    <source>
        <dbReference type="ARBA" id="ARBA00007766"/>
    </source>
</evidence>
<dbReference type="PANTHER" id="PTHR33832:SF10">
    <property type="entry name" value="WOUND-INDUCED PROTEINASE INHIBITOR 2-LIKE"/>
    <property type="match status" value="1"/>
</dbReference>
<dbReference type="AlphaFoldDB" id="A0A1U7VHX6"/>
<evidence type="ECO:0000313" key="7">
    <source>
        <dbReference type="RefSeq" id="XP_009761460.1"/>
    </source>
</evidence>
<dbReference type="OrthoDB" id="1252671at2759"/>
<dbReference type="GO" id="GO:0004867">
    <property type="term" value="F:serine-type endopeptidase inhibitor activity"/>
    <property type="evidence" value="ECO:0007669"/>
    <property type="project" value="UniProtKB-KW"/>
</dbReference>
<keyword evidence="6" id="KW-1185">Reference proteome</keyword>
<dbReference type="InterPro" id="IPR051391">
    <property type="entry name" value="Protease_inhibitor_I20"/>
</dbReference>
<dbReference type="GeneID" id="104213625"/>
<sequence>MAVHKVGFLSLLLLFGTFLLLSEVDYADAKACTRNCNPRIRYGRCPKSGNKKFNVGCTNCCAGSLGCNYYSANGTFVCEGESETKVETIETDVETIETEVETMVESNKVCPRNCDPKIRYGRCPKSGNKKFNVGCTNCCAAKKGCNYFSANGTFVCKGESVVESMIEAVKPCRRNCDGRISYSVCGNKKSSGRICTNCCAGKKGCNYFSADGTFVCEGESGVESI</sequence>